<dbReference type="Proteomes" id="UP000184315">
    <property type="component" value="Unassembled WGS sequence"/>
</dbReference>
<dbReference type="EMBL" id="CZDF01000174">
    <property type="protein sequence ID" value="CUR35435.1"/>
    <property type="molecule type" value="Genomic_DNA"/>
</dbReference>
<proteinExistence type="predicted"/>
<reference evidence="2" key="1">
    <citation type="submission" date="2015-10" db="EMBL/GenBank/DDBJ databases">
        <authorList>
            <person name="Regsiter A."/>
            <person name="william w."/>
        </authorList>
    </citation>
    <scope>NUCLEOTIDE SEQUENCE [LARGE SCALE GENOMIC DNA]</scope>
</reference>
<protein>
    <submittedName>
        <fullName evidence="1">Uncharacterized protein</fullName>
    </submittedName>
</protein>
<name>A0A1J1LS52_9CYAN</name>
<gene>
    <name evidence="1" type="ORF">PL9214670061</name>
</gene>
<dbReference type="OrthoDB" id="456093at2"/>
<sequence>MGWEPYSLDQIAHNLVFEFHTTEARNQAYKMRAAVAYGLERFWGEQLRLDGDKARFWQETWQSLGDIMGRAGVALPTIDANPEDLWNFPIEQRKVTLAVLMQLCDSIVWWTQRYKGTDSNDGDETDG</sequence>
<dbReference type="STRING" id="671072.PL9214670061"/>
<evidence type="ECO:0000313" key="1">
    <source>
        <dbReference type="EMBL" id="CUR35435.1"/>
    </source>
</evidence>
<dbReference type="RefSeq" id="WP_072722401.1">
    <property type="nucleotide sequence ID" value="NZ_LN889815.1"/>
</dbReference>
<dbReference type="AlphaFoldDB" id="A0A1J1LS52"/>
<keyword evidence="2" id="KW-1185">Reference proteome</keyword>
<evidence type="ECO:0000313" key="2">
    <source>
        <dbReference type="Proteomes" id="UP000184315"/>
    </source>
</evidence>
<organism evidence="1 2">
    <name type="scientific">Planktothrix tepida PCC 9214</name>
    <dbReference type="NCBI Taxonomy" id="671072"/>
    <lineage>
        <taxon>Bacteria</taxon>
        <taxon>Bacillati</taxon>
        <taxon>Cyanobacteriota</taxon>
        <taxon>Cyanophyceae</taxon>
        <taxon>Oscillatoriophycideae</taxon>
        <taxon>Oscillatoriales</taxon>
        <taxon>Microcoleaceae</taxon>
        <taxon>Planktothrix</taxon>
    </lineage>
</organism>
<accession>A0A1J1LS52</accession>